<proteinExistence type="predicted"/>
<accession>A0A7W9FWS6</accession>
<dbReference type="EMBL" id="JACHLJ010000004">
    <property type="protein sequence ID" value="MBB5772983.1"/>
    <property type="molecule type" value="Genomic_DNA"/>
</dbReference>
<comment type="caution">
    <text evidence="1">The sequence shown here is derived from an EMBL/GenBank/DDBJ whole genome shotgun (WGS) entry which is preliminary data.</text>
</comment>
<evidence type="ECO:0000313" key="1">
    <source>
        <dbReference type="EMBL" id="MBB5772983.1"/>
    </source>
</evidence>
<protein>
    <submittedName>
        <fullName evidence="1">Uncharacterized protein</fullName>
    </submittedName>
</protein>
<name>A0A7W9FWS6_BREVE</name>
<organism evidence="1 2">
    <name type="scientific">Brevundimonas vesicularis</name>
    <name type="common">Pseudomonas vesicularis</name>
    <dbReference type="NCBI Taxonomy" id="41276"/>
    <lineage>
        <taxon>Bacteria</taxon>
        <taxon>Pseudomonadati</taxon>
        <taxon>Pseudomonadota</taxon>
        <taxon>Alphaproteobacteria</taxon>
        <taxon>Caulobacterales</taxon>
        <taxon>Caulobacteraceae</taxon>
        <taxon>Brevundimonas</taxon>
    </lineage>
</organism>
<sequence>MLLDVFGGVAEAFGDQLVLEAQFRQLLETLGLLDRVQLATQQVLGDGGEAGFLGVAVQQAGQDRLFGFPVAVVDRLADGAPAAF</sequence>
<evidence type="ECO:0000313" key="2">
    <source>
        <dbReference type="Proteomes" id="UP000556201"/>
    </source>
</evidence>
<gene>
    <name evidence="1" type="ORF">HNP47_003003</name>
</gene>
<dbReference type="RefSeq" id="WP_184280161.1">
    <property type="nucleotide sequence ID" value="NZ_JACHLJ010000004.1"/>
</dbReference>
<dbReference type="Proteomes" id="UP000556201">
    <property type="component" value="Unassembled WGS sequence"/>
</dbReference>
<dbReference type="AlphaFoldDB" id="A0A7W9FWS6"/>
<reference evidence="1 2" key="1">
    <citation type="submission" date="2020-08" db="EMBL/GenBank/DDBJ databases">
        <title>Functional genomics of gut bacteria from endangered species of beetles.</title>
        <authorList>
            <person name="Carlos-Shanley C."/>
        </authorList>
    </citation>
    <scope>NUCLEOTIDE SEQUENCE [LARGE SCALE GENOMIC DNA]</scope>
    <source>
        <strain evidence="1 2">S00192</strain>
    </source>
</reference>